<comment type="caution">
    <text evidence="1">The sequence shown here is derived from an EMBL/GenBank/DDBJ whole genome shotgun (WGS) entry which is preliminary data.</text>
</comment>
<reference evidence="1" key="1">
    <citation type="journal article" date="2021" name="PeerJ">
        <title>Extensive microbial diversity within the chicken gut microbiome revealed by metagenomics and culture.</title>
        <authorList>
            <person name="Gilroy R."/>
            <person name="Ravi A."/>
            <person name="Getino M."/>
            <person name="Pursley I."/>
            <person name="Horton D.L."/>
            <person name="Alikhan N.F."/>
            <person name="Baker D."/>
            <person name="Gharbi K."/>
            <person name="Hall N."/>
            <person name="Watson M."/>
            <person name="Adriaenssens E.M."/>
            <person name="Foster-Nyarko E."/>
            <person name="Jarju S."/>
            <person name="Secka A."/>
            <person name="Antonio M."/>
            <person name="Oren A."/>
            <person name="Chaudhuri R.R."/>
            <person name="La Ragione R."/>
            <person name="Hildebrand F."/>
            <person name="Pallen M.J."/>
        </authorList>
    </citation>
    <scope>NUCLEOTIDE SEQUENCE</scope>
    <source>
        <strain evidence="1">ChiHjej8B7-3636</strain>
    </source>
</reference>
<evidence type="ECO:0000313" key="1">
    <source>
        <dbReference type="EMBL" id="HJA04646.1"/>
    </source>
</evidence>
<gene>
    <name evidence="1" type="ORF">H9800_07255</name>
</gene>
<accession>A0A9D2H6N6</accession>
<protein>
    <submittedName>
        <fullName evidence="1">DUF3052 domain-containing protein</fullName>
    </submittedName>
</protein>
<name>A0A9D2H6N6_9MICO</name>
<organism evidence="1 2">
    <name type="scientific">Candidatus Microbacterium stercoravium</name>
    <dbReference type="NCBI Taxonomy" id="2838697"/>
    <lineage>
        <taxon>Bacteria</taxon>
        <taxon>Bacillati</taxon>
        <taxon>Actinomycetota</taxon>
        <taxon>Actinomycetes</taxon>
        <taxon>Micrococcales</taxon>
        <taxon>Microbacteriaceae</taxon>
        <taxon>Microbacterium</taxon>
    </lineage>
</organism>
<proteinExistence type="predicted"/>
<reference evidence="1" key="2">
    <citation type="submission" date="2021-04" db="EMBL/GenBank/DDBJ databases">
        <authorList>
            <person name="Gilroy R."/>
        </authorList>
    </citation>
    <scope>NUCLEOTIDE SEQUENCE</scope>
    <source>
        <strain evidence="1">ChiHjej8B7-3636</strain>
    </source>
</reference>
<evidence type="ECO:0000313" key="2">
    <source>
        <dbReference type="Proteomes" id="UP000824220"/>
    </source>
</evidence>
<dbReference type="EMBL" id="DXAM01000100">
    <property type="protein sequence ID" value="HJA04646.1"/>
    <property type="molecule type" value="Genomic_DNA"/>
</dbReference>
<sequence length="123" mass="13404">MKRSVSDKLQISPHTEVLLRGSRAQLALLGPLPDGVTVVDGIDRDTEGVIVAFLDDRASLDAFLAESAPNVSSFRAAWICYLKGGRADINRDSIWEAIGEHGLTLVANVSIDDVWSAVRFKRL</sequence>
<dbReference type="Proteomes" id="UP000824220">
    <property type="component" value="Unassembled WGS sequence"/>
</dbReference>
<dbReference type="AlphaFoldDB" id="A0A9D2H6N6"/>